<evidence type="ECO:0000313" key="2">
    <source>
        <dbReference type="EMBL" id="KAL0575040.1"/>
    </source>
</evidence>
<keyword evidence="1" id="KW-0732">Signal</keyword>
<gene>
    <name evidence="2" type="ORF">V5O48_006941</name>
</gene>
<evidence type="ECO:0000256" key="1">
    <source>
        <dbReference type="SAM" id="SignalP"/>
    </source>
</evidence>
<feature type="chain" id="PRO_5047170135" evidence="1">
    <location>
        <begin position="18"/>
        <end position="205"/>
    </location>
</feature>
<organism evidence="2 3">
    <name type="scientific">Marasmius crinis-equi</name>
    <dbReference type="NCBI Taxonomy" id="585013"/>
    <lineage>
        <taxon>Eukaryota</taxon>
        <taxon>Fungi</taxon>
        <taxon>Dikarya</taxon>
        <taxon>Basidiomycota</taxon>
        <taxon>Agaricomycotina</taxon>
        <taxon>Agaricomycetes</taxon>
        <taxon>Agaricomycetidae</taxon>
        <taxon>Agaricales</taxon>
        <taxon>Marasmiineae</taxon>
        <taxon>Marasmiaceae</taxon>
        <taxon>Marasmius</taxon>
    </lineage>
</organism>
<feature type="signal peptide" evidence="1">
    <location>
        <begin position="1"/>
        <end position="17"/>
    </location>
</feature>
<reference evidence="2 3" key="1">
    <citation type="submission" date="2024-02" db="EMBL/GenBank/DDBJ databases">
        <title>A draft genome for the cacao thread blight pathogen Marasmius crinis-equi.</title>
        <authorList>
            <person name="Cohen S.P."/>
            <person name="Baruah I.K."/>
            <person name="Amoako-Attah I."/>
            <person name="Bukari Y."/>
            <person name="Meinhardt L.W."/>
            <person name="Bailey B.A."/>
        </authorList>
    </citation>
    <scope>NUCLEOTIDE SEQUENCE [LARGE SCALE GENOMIC DNA]</scope>
    <source>
        <strain evidence="2 3">GH-76</strain>
    </source>
</reference>
<accession>A0ABR3FI35</accession>
<comment type="caution">
    <text evidence="2">The sequence shown here is derived from an EMBL/GenBank/DDBJ whole genome shotgun (WGS) entry which is preliminary data.</text>
</comment>
<keyword evidence="3" id="KW-1185">Reference proteome</keyword>
<name>A0ABR3FI35_9AGAR</name>
<dbReference type="EMBL" id="JBAHYK010000342">
    <property type="protein sequence ID" value="KAL0575040.1"/>
    <property type="molecule type" value="Genomic_DNA"/>
</dbReference>
<protein>
    <submittedName>
        <fullName evidence="2">Uncharacterized protein</fullName>
    </submittedName>
</protein>
<evidence type="ECO:0000313" key="3">
    <source>
        <dbReference type="Proteomes" id="UP001465976"/>
    </source>
</evidence>
<dbReference type="Proteomes" id="UP001465976">
    <property type="component" value="Unassembled WGS sequence"/>
</dbReference>
<sequence>MLFVLLLIFLSISLVEAAARNVTLGFSDSSLQFAPGWIASNDQLSGALFYSFDEIAPALTATLPENTTRISYIGLKRAGGSQYGICFNCEDDSSSIILVDGHDDSIQDDGQAIPAVIFSLTVNRDRGARNTFSLFNLPDNRFTGPSTITFQLLVVTLDDGSDAPQNSGKIDPLNVIYSNKYYDAIINDLDTAINSFTKHHRKHFV</sequence>
<proteinExistence type="predicted"/>